<reference evidence="2 3" key="1">
    <citation type="journal article" date="2020" name="Biotechnol. Biofuels">
        <title>New insights from the biogas microbiome by comprehensive genome-resolved metagenomics of nearly 1600 species originating from multiple anaerobic digesters.</title>
        <authorList>
            <person name="Campanaro S."/>
            <person name="Treu L."/>
            <person name="Rodriguez-R L.M."/>
            <person name="Kovalovszki A."/>
            <person name="Ziels R.M."/>
            <person name="Maus I."/>
            <person name="Zhu X."/>
            <person name="Kougias P.G."/>
            <person name="Basile A."/>
            <person name="Luo G."/>
            <person name="Schluter A."/>
            <person name="Konstantinidis K.T."/>
            <person name="Angelidaki I."/>
        </authorList>
    </citation>
    <scope>NUCLEOTIDE SEQUENCE [LARGE SCALE GENOMIC DNA]</scope>
    <source>
        <strain evidence="2">AS22ysBPME_79</strain>
    </source>
</reference>
<proteinExistence type="predicted"/>
<name>A0A7K4BZ87_9ARCH</name>
<evidence type="ECO:0000313" key="2">
    <source>
        <dbReference type="EMBL" id="NMA44451.1"/>
    </source>
</evidence>
<evidence type="ECO:0000313" key="3">
    <source>
        <dbReference type="Proteomes" id="UP000526302"/>
    </source>
</evidence>
<sequence length="177" mass="20618">MNNHNYNHNFFVGKKGQFFSPDMIIAIFIFVVTISFFFISSENIYQQIALFEERKKIDEIAHSTMNFLIYSQGIPSNWEYASFEDINFFGLASERNTLSKNKLSTFFSFFNQDYEKSKEKLGIGGFDFKLIVYDSQNNVIFSGGVAKENSKKVYYYDRVVLYDNSPVLLRGVFYSAD</sequence>
<dbReference type="Proteomes" id="UP000526302">
    <property type="component" value="Unassembled WGS sequence"/>
</dbReference>
<keyword evidence="1" id="KW-0812">Transmembrane</keyword>
<organism evidence="2 3">
    <name type="scientific">Candidatus Iainarchaeum sp</name>
    <dbReference type="NCBI Taxonomy" id="3101447"/>
    <lineage>
        <taxon>Archaea</taxon>
        <taxon>Candidatus Iainarchaeota</taxon>
        <taxon>Candidatus Iainarchaeia</taxon>
        <taxon>Candidatus Iainarchaeales</taxon>
        <taxon>Candidatus Iainarchaeaceae</taxon>
        <taxon>Candidatus Iainarchaeum</taxon>
    </lineage>
</organism>
<protein>
    <submittedName>
        <fullName evidence="2">Uncharacterized protein</fullName>
    </submittedName>
</protein>
<keyword evidence="1" id="KW-0472">Membrane</keyword>
<comment type="caution">
    <text evidence="2">The sequence shown here is derived from an EMBL/GenBank/DDBJ whole genome shotgun (WGS) entry which is preliminary data.</text>
</comment>
<gene>
    <name evidence="2" type="ORF">GX950_01400</name>
</gene>
<dbReference type="EMBL" id="JAAZKV010000011">
    <property type="protein sequence ID" value="NMA44451.1"/>
    <property type="molecule type" value="Genomic_DNA"/>
</dbReference>
<feature type="transmembrane region" description="Helical" evidence="1">
    <location>
        <begin position="23"/>
        <end position="45"/>
    </location>
</feature>
<evidence type="ECO:0000256" key="1">
    <source>
        <dbReference type="SAM" id="Phobius"/>
    </source>
</evidence>
<dbReference type="AlphaFoldDB" id="A0A7K4BZ87"/>
<keyword evidence="1" id="KW-1133">Transmembrane helix</keyword>
<accession>A0A7K4BZ87</accession>